<dbReference type="EMBL" id="JANBVO010000051">
    <property type="protein sequence ID" value="KAJ9133319.1"/>
    <property type="molecule type" value="Genomic_DNA"/>
</dbReference>
<evidence type="ECO:0000256" key="1">
    <source>
        <dbReference type="SAM" id="MobiDB-lite"/>
    </source>
</evidence>
<gene>
    <name evidence="2" type="ORF">NKR23_g10813</name>
</gene>
<dbReference type="Proteomes" id="UP001174694">
    <property type="component" value="Unassembled WGS sequence"/>
</dbReference>
<protein>
    <submittedName>
        <fullName evidence="2">Uncharacterized protein</fullName>
    </submittedName>
</protein>
<dbReference type="AlphaFoldDB" id="A0AA38RL61"/>
<organism evidence="2 3">
    <name type="scientific">Pleurostoma richardsiae</name>
    <dbReference type="NCBI Taxonomy" id="41990"/>
    <lineage>
        <taxon>Eukaryota</taxon>
        <taxon>Fungi</taxon>
        <taxon>Dikarya</taxon>
        <taxon>Ascomycota</taxon>
        <taxon>Pezizomycotina</taxon>
        <taxon>Sordariomycetes</taxon>
        <taxon>Sordariomycetidae</taxon>
        <taxon>Calosphaeriales</taxon>
        <taxon>Pleurostomataceae</taxon>
        <taxon>Pleurostoma</taxon>
    </lineage>
</organism>
<evidence type="ECO:0000313" key="2">
    <source>
        <dbReference type="EMBL" id="KAJ9133319.1"/>
    </source>
</evidence>
<proteinExistence type="predicted"/>
<feature type="region of interest" description="Disordered" evidence="1">
    <location>
        <begin position="63"/>
        <end position="83"/>
    </location>
</feature>
<comment type="caution">
    <text evidence="2">The sequence shown here is derived from an EMBL/GenBank/DDBJ whole genome shotgun (WGS) entry which is preliminary data.</text>
</comment>
<evidence type="ECO:0000313" key="3">
    <source>
        <dbReference type="Proteomes" id="UP001174694"/>
    </source>
</evidence>
<name>A0AA38RL61_9PEZI</name>
<sequence length="83" mass="9554">MFFLRLYRKGKRETVRLTDVQYKLFFKGLLRPSFSQIGIYFQYHVPGSYESVRTSSMASVEATGSSAARGSNIDVDYNEENLQ</sequence>
<reference evidence="2" key="1">
    <citation type="submission" date="2022-07" db="EMBL/GenBank/DDBJ databases">
        <title>Fungi with potential for degradation of polypropylene.</title>
        <authorList>
            <person name="Gostincar C."/>
        </authorList>
    </citation>
    <scope>NUCLEOTIDE SEQUENCE</scope>
    <source>
        <strain evidence="2">EXF-13308</strain>
    </source>
</reference>
<accession>A0AA38RL61</accession>
<keyword evidence="3" id="KW-1185">Reference proteome</keyword>